<keyword evidence="4" id="KW-0378">Hydrolase</keyword>
<feature type="signal peptide" evidence="7">
    <location>
        <begin position="1"/>
        <end position="24"/>
    </location>
</feature>
<evidence type="ECO:0000313" key="8">
    <source>
        <dbReference type="EMBL" id="MUI12513.1"/>
    </source>
</evidence>
<evidence type="ECO:0000256" key="4">
    <source>
        <dbReference type="ARBA" id="ARBA00022801"/>
    </source>
</evidence>
<keyword evidence="7" id="KW-0732">Signal</keyword>
<keyword evidence="9" id="KW-1185">Reference proteome</keyword>
<dbReference type="Pfam" id="PF02265">
    <property type="entry name" value="S1-P1_nuclease"/>
    <property type="match status" value="1"/>
</dbReference>
<feature type="chain" id="PRO_5026316413" evidence="7">
    <location>
        <begin position="25"/>
        <end position="362"/>
    </location>
</feature>
<evidence type="ECO:0000256" key="3">
    <source>
        <dbReference type="ARBA" id="ARBA00022759"/>
    </source>
</evidence>
<evidence type="ECO:0000256" key="1">
    <source>
        <dbReference type="ARBA" id="ARBA00022722"/>
    </source>
</evidence>
<accession>A0A6I3XE54</accession>
<proteinExistence type="predicted"/>
<dbReference type="PANTHER" id="PTHR33146:SF14">
    <property type="entry name" value="ENDONUCLEASE 1"/>
    <property type="match status" value="1"/>
</dbReference>
<name>A0A6I3XE54_9BURK</name>
<keyword evidence="5" id="KW-1015">Disulfide bond</keyword>
<keyword evidence="1" id="KW-0540">Nuclease</keyword>
<keyword evidence="6" id="KW-0325">Glycoprotein</keyword>
<dbReference type="OrthoDB" id="267579at2"/>
<dbReference type="EMBL" id="WNWM01000002">
    <property type="protein sequence ID" value="MUI12513.1"/>
    <property type="molecule type" value="Genomic_DNA"/>
</dbReference>
<evidence type="ECO:0000313" key="9">
    <source>
        <dbReference type="Proteomes" id="UP000431684"/>
    </source>
</evidence>
<dbReference type="PANTHER" id="PTHR33146">
    <property type="entry name" value="ENDONUCLEASE 4"/>
    <property type="match status" value="1"/>
</dbReference>
<dbReference type="GO" id="GO:0006308">
    <property type="term" value="P:DNA catabolic process"/>
    <property type="evidence" value="ECO:0007669"/>
    <property type="project" value="InterPro"/>
</dbReference>
<evidence type="ECO:0000256" key="2">
    <source>
        <dbReference type="ARBA" id="ARBA00022723"/>
    </source>
</evidence>
<dbReference type="GO" id="GO:0046872">
    <property type="term" value="F:metal ion binding"/>
    <property type="evidence" value="ECO:0007669"/>
    <property type="project" value="UniProtKB-KW"/>
</dbReference>
<dbReference type="InterPro" id="IPR008947">
    <property type="entry name" value="PLipase_C/P1_nuclease_dom_sf"/>
</dbReference>
<evidence type="ECO:0000256" key="7">
    <source>
        <dbReference type="SAM" id="SignalP"/>
    </source>
</evidence>
<dbReference type="CDD" id="cd11010">
    <property type="entry name" value="S1-P1_nuclease"/>
    <property type="match status" value="1"/>
</dbReference>
<dbReference type="Proteomes" id="UP000431684">
    <property type="component" value="Unassembled WGS sequence"/>
</dbReference>
<dbReference type="GO" id="GO:0016788">
    <property type="term" value="F:hydrolase activity, acting on ester bonds"/>
    <property type="evidence" value="ECO:0007669"/>
    <property type="project" value="InterPro"/>
</dbReference>
<evidence type="ECO:0000256" key="5">
    <source>
        <dbReference type="ARBA" id="ARBA00023157"/>
    </source>
</evidence>
<organism evidence="8 9">
    <name type="scientific">Pseudoduganella dura</name>
    <dbReference type="NCBI Taxonomy" id="321982"/>
    <lineage>
        <taxon>Bacteria</taxon>
        <taxon>Pseudomonadati</taxon>
        <taxon>Pseudomonadota</taxon>
        <taxon>Betaproteobacteria</taxon>
        <taxon>Burkholderiales</taxon>
        <taxon>Oxalobacteraceae</taxon>
        <taxon>Telluria group</taxon>
        <taxon>Pseudoduganella</taxon>
    </lineage>
</organism>
<keyword evidence="3" id="KW-0255">Endonuclease</keyword>
<reference evidence="8 9" key="1">
    <citation type="submission" date="2019-11" db="EMBL/GenBank/DDBJ databases">
        <title>Draft Genome Sequences of Six Type Strains of the Genus Massilia.</title>
        <authorList>
            <person name="Miess H."/>
            <person name="Frediansyah A."/>
            <person name="Goeker M."/>
            <person name="Gross H."/>
        </authorList>
    </citation>
    <scope>NUCLEOTIDE SEQUENCE [LARGE SCALE GENOMIC DNA]</scope>
    <source>
        <strain evidence="8 9">DSM 17513</strain>
    </source>
</reference>
<dbReference type="AlphaFoldDB" id="A0A6I3XE54"/>
<evidence type="ECO:0000256" key="6">
    <source>
        <dbReference type="ARBA" id="ARBA00023180"/>
    </source>
</evidence>
<dbReference type="SUPFAM" id="SSF48537">
    <property type="entry name" value="Phospholipase C/P1 nuclease"/>
    <property type="match status" value="1"/>
</dbReference>
<sequence>MKRLACMLALAGAFATVAPSTALAWGADGHRAVGAIAAKLLKGSVAERRIAALLLPGETLESVAVWADCVKGNWCGPQTPEMAAYVAANPKHSEYHYTDVPFQLGAYHDHAAGTFEDDIVQTLKSAILVLQGKDTPQTNPHRFTPRQALLVVAHLAGDIHQPLHVGAAFVGKDGRFVVPKTKAEIDELNIFDSRGGNNLQLDDAFITSIGNRAIPPGAPKEAPAGAMAGAPTGTPKTKPFHSYWDSTVVDYAFRRSGTRTPEQFAQYAIDRKPSVPVNTGDAATWPYQWANDSLAISKLAHMDVTLGAASTVKSKSSGESYKVWALVVPDDYPVPSSALARQQLVKGGYNLAALLKEIWPEA</sequence>
<gene>
    <name evidence="8" type="ORF">GJV26_08525</name>
</gene>
<keyword evidence="2" id="KW-0479">Metal-binding</keyword>
<dbReference type="GO" id="GO:0004519">
    <property type="term" value="F:endonuclease activity"/>
    <property type="evidence" value="ECO:0007669"/>
    <property type="project" value="UniProtKB-KW"/>
</dbReference>
<dbReference type="InterPro" id="IPR003154">
    <property type="entry name" value="S1/P1nuclease"/>
</dbReference>
<dbReference type="Gene3D" id="1.10.575.10">
    <property type="entry name" value="P1 Nuclease"/>
    <property type="match status" value="1"/>
</dbReference>
<dbReference type="GO" id="GO:0003676">
    <property type="term" value="F:nucleic acid binding"/>
    <property type="evidence" value="ECO:0007669"/>
    <property type="project" value="InterPro"/>
</dbReference>
<dbReference type="RefSeq" id="WP_155708446.1">
    <property type="nucleotide sequence ID" value="NZ_BMWU01000084.1"/>
</dbReference>
<protein>
    <submittedName>
        <fullName evidence="8">Phospholipase</fullName>
    </submittedName>
</protein>
<comment type="caution">
    <text evidence="8">The sequence shown here is derived from an EMBL/GenBank/DDBJ whole genome shotgun (WGS) entry which is preliminary data.</text>
</comment>